<dbReference type="InParanoid" id="K5VSH4"/>
<dbReference type="InterPro" id="IPR008011">
    <property type="entry name" value="Complex1_LYR_dom"/>
</dbReference>
<proteinExistence type="inferred from homology"/>
<comment type="similarity">
    <text evidence="4">Belongs to the complex I LYR family. SDHAF1 subfamily.</text>
</comment>
<protein>
    <recommendedName>
        <fullName evidence="5">Complex 1 LYR protein domain-containing protein</fullName>
    </recommendedName>
</protein>
<dbReference type="GO" id="GO:0034553">
    <property type="term" value="P:mitochondrial respiratory chain complex II assembly"/>
    <property type="evidence" value="ECO:0007669"/>
    <property type="project" value="InterPro"/>
</dbReference>
<evidence type="ECO:0000256" key="4">
    <source>
        <dbReference type="ARBA" id="ARBA00025715"/>
    </source>
</evidence>
<dbReference type="GeneID" id="18908960"/>
<dbReference type="PANTHER" id="PTHR13675:SF1">
    <property type="entry name" value="SUCCINATE DEHYDROGENASE ASSEMBLY FACTOR 1, MITOCHONDRIAL"/>
    <property type="match status" value="1"/>
</dbReference>
<dbReference type="EMBL" id="JH930480">
    <property type="protein sequence ID" value="EKM49519.1"/>
    <property type="molecule type" value="Genomic_DNA"/>
</dbReference>
<evidence type="ECO:0000256" key="1">
    <source>
        <dbReference type="ARBA" id="ARBA00004305"/>
    </source>
</evidence>
<gene>
    <name evidence="6" type="ORF">PHACADRAFT_153914</name>
</gene>
<keyword evidence="2" id="KW-0496">Mitochondrion</keyword>
<reference evidence="6 7" key="1">
    <citation type="journal article" date="2012" name="BMC Genomics">
        <title>Comparative genomics of the white-rot fungi, Phanerochaete carnosa and P. chrysosporium, to elucidate the genetic basis of the distinct wood types they colonize.</title>
        <authorList>
            <person name="Suzuki H."/>
            <person name="MacDonald J."/>
            <person name="Syed K."/>
            <person name="Salamov A."/>
            <person name="Hori C."/>
            <person name="Aerts A."/>
            <person name="Henrissat B."/>
            <person name="Wiebenga A."/>
            <person name="vanKuyk P.A."/>
            <person name="Barry K."/>
            <person name="Lindquist E."/>
            <person name="LaButti K."/>
            <person name="Lapidus A."/>
            <person name="Lucas S."/>
            <person name="Coutinho P."/>
            <person name="Gong Y."/>
            <person name="Samejima M."/>
            <person name="Mahadevan R."/>
            <person name="Abou-Zaid M."/>
            <person name="de Vries R.P."/>
            <person name="Igarashi K."/>
            <person name="Yadav J.S."/>
            <person name="Grigoriev I.V."/>
            <person name="Master E.R."/>
        </authorList>
    </citation>
    <scope>NUCLEOTIDE SEQUENCE [LARGE SCALE GENOMIC DNA]</scope>
    <source>
        <strain evidence="6 7">HHB-10118-sp</strain>
    </source>
</reference>
<dbReference type="STRING" id="650164.K5VSH4"/>
<dbReference type="GO" id="GO:0005759">
    <property type="term" value="C:mitochondrial matrix"/>
    <property type="evidence" value="ECO:0007669"/>
    <property type="project" value="UniProtKB-SubCell"/>
</dbReference>
<sequence length="99" mass="11619">MASGHSGLQKEVLALYRSALRMVRTKPVATRPSFRLFIRYSFKTQAESISPRDVSAIEHLLRKGRRQLETYEDIKVRNIWVSKAMQEWEEKEGGRRNLQ</sequence>
<evidence type="ECO:0000256" key="2">
    <source>
        <dbReference type="ARBA" id="ARBA00023128"/>
    </source>
</evidence>
<dbReference type="Proteomes" id="UP000008370">
    <property type="component" value="Unassembled WGS sequence"/>
</dbReference>
<evidence type="ECO:0000259" key="5">
    <source>
        <dbReference type="Pfam" id="PF05347"/>
    </source>
</evidence>
<dbReference type="InterPro" id="IPR045295">
    <property type="entry name" value="Complex1_LYR_SDHAF1_LYRM8"/>
</dbReference>
<keyword evidence="7" id="KW-1185">Reference proteome</keyword>
<evidence type="ECO:0000256" key="3">
    <source>
        <dbReference type="ARBA" id="ARBA00023186"/>
    </source>
</evidence>
<comment type="subcellular location">
    <subcellularLocation>
        <location evidence="1">Mitochondrion matrix</location>
    </subcellularLocation>
</comment>
<evidence type="ECO:0000313" key="6">
    <source>
        <dbReference type="EMBL" id="EKM49519.1"/>
    </source>
</evidence>
<keyword evidence="3" id="KW-0143">Chaperone</keyword>
<evidence type="ECO:0000313" key="7">
    <source>
        <dbReference type="Proteomes" id="UP000008370"/>
    </source>
</evidence>
<dbReference type="FunCoup" id="K5VSH4">
    <property type="interactions" value="136"/>
</dbReference>
<feature type="domain" description="Complex 1 LYR protein" evidence="5">
    <location>
        <begin position="10"/>
        <end position="69"/>
    </location>
</feature>
<dbReference type="CDD" id="cd20268">
    <property type="entry name" value="Complex1_LYR_SDHAF1_LYRM8"/>
    <property type="match status" value="1"/>
</dbReference>
<dbReference type="KEGG" id="pco:PHACADRAFT_153914"/>
<dbReference type="Pfam" id="PF05347">
    <property type="entry name" value="Complex1_LYR"/>
    <property type="match status" value="1"/>
</dbReference>
<dbReference type="RefSeq" id="XP_007401587.1">
    <property type="nucleotide sequence ID" value="XM_007401525.1"/>
</dbReference>
<dbReference type="AlphaFoldDB" id="K5VSH4"/>
<name>K5VSH4_PHACS</name>
<organism evidence="6 7">
    <name type="scientific">Phanerochaete carnosa (strain HHB-10118-sp)</name>
    <name type="common">White-rot fungus</name>
    <name type="synonym">Peniophora carnosa</name>
    <dbReference type="NCBI Taxonomy" id="650164"/>
    <lineage>
        <taxon>Eukaryota</taxon>
        <taxon>Fungi</taxon>
        <taxon>Dikarya</taxon>
        <taxon>Basidiomycota</taxon>
        <taxon>Agaricomycotina</taxon>
        <taxon>Agaricomycetes</taxon>
        <taxon>Polyporales</taxon>
        <taxon>Phanerochaetaceae</taxon>
        <taxon>Phanerochaete</taxon>
    </lineage>
</organism>
<dbReference type="HOGENOM" id="CLU_154777_1_0_1"/>
<dbReference type="PANTHER" id="PTHR13675">
    <property type="entry name" value="LYR MOTIF-CONTAINING PROTEIN 2"/>
    <property type="match status" value="1"/>
</dbReference>
<accession>K5VSH4</accession>